<feature type="compositionally biased region" description="Basic and acidic residues" evidence="1">
    <location>
        <begin position="89"/>
        <end position="107"/>
    </location>
</feature>
<keyword evidence="3" id="KW-1185">Reference proteome</keyword>
<dbReference type="GO" id="GO:0046540">
    <property type="term" value="C:U4/U6 x U5 tri-snRNP complex"/>
    <property type="evidence" value="ECO:0007669"/>
    <property type="project" value="InterPro"/>
</dbReference>
<dbReference type="GO" id="GO:0000398">
    <property type="term" value="P:mRNA splicing, via spliceosome"/>
    <property type="evidence" value="ECO:0007669"/>
    <property type="project" value="InterPro"/>
</dbReference>
<name>A0A7J7L303_9MAGN</name>
<evidence type="ECO:0000313" key="2">
    <source>
        <dbReference type="EMBL" id="KAF6136928.1"/>
    </source>
</evidence>
<gene>
    <name evidence="2" type="ORF">GIB67_025762</name>
</gene>
<dbReference type="InterPro" id="IPR027104">
    <property type="entry name" value="Prp3"/>
</dbReference>
<organism evidence="2 3">
    <name type="scientific">Kingdonia uniflora</name>
    <dbReference type="NCBI Taxonomy" id="39325"/>
    <lineage>
        <taxon>Eukaryota</taxon>
        <taxon>Viridiplantae</taxon>
        <taxon>Streptophyta</taxon>
        <taxon>Embryophyta</taxon>
        <taxon>Tracheophyta</taxon>
        <taxon>Spermatophyta</taxon>
        <taxon>Magnoliopsida</taxon>
        <taxon>Ranunculales</taxon>
        <taxon>Circaeasteraceae</taxon>
        <taxon>Kingdonia</taxon>
    </lineage>
</organism>
<sequence>MDRHFEKEKSSRKNRDERERDRDHGDCDRDRKHRSSKDDQVRESEEKSKRKDKHSSKDDKHRDGDRDHQSRNYSETQLEKSNELPNAREGSRDDGGLREESVEERSSPSRSSHKRKHRSESEERSLDKSEKRSMGLKEEKGKKRHFGDKALEKRRDGRRIENDNKEHTRVANDVTCREERIEMRRFGNRPKEENLRDFEEEKQRGLEFFYNWKKILVLKDHATNFIANIPEPLTLKARDKVKPDLGVEPLNMKSCGKTSSAHNHQSHPTKVSYISTINENKGVNFTMSHEVPEKSSTDGKTISAAGKSECLSLDAMAKAKKALQMQKELSEKLKKISTDKLIILSFNICIGKNTSKGLNKVSASKTNGTRLMELNKQVSGPSSLNIGTQRGPQSLNIGVPNIEAIKRSRELAAKMGFHDDPEFALIIINMFPGQMSADVTITQKPAKAPVLRIDAHGREVDEHGNIINLPKLTNISTLKVNINKQKDAFQKLIPELDVDSDPNPRFDSDMGIKIAKLLRPKRMSYQFVEEGKWSKDGEIIKFKSQFLEAQAKELKIKQAQLAKAKAELDINPNLIKDGESYNQRKT</sequence>
<evidence type="ECO:0000256" key="1">
    <source>
        <dbReference type="SAM" id="MobiDB-lite"/>
    </source>
</evidence>
<dbReference type="AlphaFoldDB" id="A0A7J7L303"/>
<proteinExistence type="predicted"/>
<dbReference type="EMBL" id="JACGCM010002667">
    <property type="protein sequence ID" value="KAF6136928.1"/>
    <property type="molecule type" value="Genomic_DNA"/>
</dbReference>
<feature type="compositionally biased region" description="Basic and acidic residues" evidence="1">
    <location>
        <begin position="119"/>
        <end position="165"/>
    </location>
</feature>
<dbReference type="Proteomes" id="UP000541444">
    <property type="component" value="Unassembled WGS sequence"/>
</dbReference>
<reference evidence="2 3" key="1">
    <citation type="journal article" date="2020" name="IScience">
        <title>Genome Sequencing of the Endangered Kingdonia uniflora (Circaeasteraceae, Ranunculales) Reveals Potential Mechanisms of Evolutionary Specialization.</title>
        <authorList>
            <person name="Sun Y."/>
            <person name="Deng T."/>
            <person name="Zhang A."/>
            <person name="Moore M.J."/>
            <person name="Landis J.B."/>
            <person name="Lin N."/>
            <person name="Zhang H."/>
            <person name="Zhang X."/>
            <person name="Huang J."/>
            <person name="Zhang X."/>
            <person name="Sun H."/>
            <person name="Wang H."/>
        </authorList>
    </citation>
    <scope>NUCLEOTIDE SEQUENCE [LARGE SCALE GENOMIC DNA]</scope>
    <source>
        <strain evidence="2">TB1705</strain>
        <tissue evidence="2">Leaf</tissue>
    </source>
</reference>
<feature type="region of interest" description="Disordered" evidence="1">
    <location>
        <begin position="1"/>
        <end position="165"/>
    </location>
</feature>
<accession>A0A7J7L303</accession>
<dbReference type="PANTHER" id="PTHR14212:SF0">
    <property type="entry name" value="U4_U6 SMALL NUCLEAR RIBONUCLEOPROTEIN PRP3"/>
    <property type="match status" value="1"/>
</dbReference>
<evidence type="ECO:0000313" key="3">
    <source>
        <dbReference type="Proteomes" id="UP000541444"/>
    </source>
</evidence>
<protein>
    <submittedName>
        <fullName evidence="2">Uncharacterized protein</fullName>
    </submittedName>
</protein>
<feature type="compositionally biased region" description="Basic and acidic residues" evidence="1">
    <location>
        <begin position="1"/>
        <end position="70"/>
    </location>
</feature>
<dbReference type="OrthoDB" id="10264544at2759"/>
<dbReference type="PANTHER" id="PTHR14212">
    <property type="entry name" value="U4/U6-ASSOCIATED RNA SPLICING FACTOR-RELATED"/>
    <property type="match status" value="1"/>
</dbReference>
<comment type="caution">
    <text evidence="2">The sequence shown here is derived from an EMBL/GenBank/DDBJ whole genome shotgun (WGS) entry which is preliminary data.</text>
</comment>